<evidence type="ECO:0000256" key="9">
    <source>
        <dbReference type="ARBA" id="ARBA00022843"/>
    </source>
</evidence>
<dbReference type="GO" id="GO:0000209">
    <property type="term" value="P:protein polyubiquitination"/>
    <property type="evidence" value="ECO:0007669"/>
    <property type="project" value="UniProtKB-ARBA"/>
</dbReference>
<evidence type="ECO:0000256" key="15">
    <source>
        <dbReference type="ARBA" id="ARBA00081589"/>
    </source>
</evidence>
<dbReference type="InterPro" id="IPR006553">
    <property type="entry name" value="Leu-rich_rpt_Cys-con_subtyp"/>
</dbReference>
<evidence type="ECO:0000256" key="13">
    <source>
        <dbReference type="ARBA" id="ARBA00071634"/>
    </source>
</evidence>
<dbReference type="KEGG" id="spu:574970"/>
<dbReference type="PANTHER" id="PTHR16134:SF148">
    <property type="entry name" value="S-PHASE KINASE-ASSOCIATED PROTEIN 2, ISOFORM A"/>
    <property type="match status" value="1"/>
</dbReference>
<keyword evidence="6" id="KW-0433">Leucine-rich repeat</keyword>
<dbReference type="GeneID" id="574970"/>
<evidence type="ECO:0000256" key="7">
    <source>
        <dbReference type="ARBA" id="ARBA00022737"/>
    </source>
</evidence>
<keyword evidence="4" id="KW-0963">Cytoplasm</keyword>
<comment type="subcellular location">
    <subcellularLocation>
        <location evidence="2">Cytoplasm</location>
    </subcellularLocation>
    <subcellularLocation>
        <location evidence="1">Nucleus</location>
    </subcellularLocation>
</comment>
<dbReference type="GO" id="GO:0005737">
    <property type="term" value="C:cytoplasm"/>
    <property type="evidence" value="ECO:0007669"/>
    <property type="project" value="UniProtKB-SubCell"/>
</dbReference>
<dbReference type="GO" id="GO:0000082">
    <property type="term" value="P:G1/S transition of mitotic cell cycle"/>
    <property type="evidence" value="ECO:0007669"/>
    <property type="project" value="UniProtKB-ARBA"/>
</dbReference>
<dbReference type="Pfam" id="PF12937">
    <property type="entry name" value="F-box-like"/>
    <property type="match status" value="1"/>
</dbReference>
<evidence type="ECO:0000256" key="4">
    <source>
        <dbReference type="ARBA" id="ARBA00022490"/>
    </source>
</evidence>
<dbReference type="RefSeq" id="XP_030852707.1">
    <property type="nucleotide sequence ID" value="XM_030996847.1"/>
</dbReference>
<comment type="pathway">
    <text evidence="3">Protein modification; protein ubiquitination.</text>
</comment>
<name>A0A7M7PKT9_STRPU</name>
<keyword evidence="5" id="KW-0597">Phosphoprotein</keyword>
<dbReference type="OrthoDB" id="2095648at2759"/>
<dbReference type="InterPro" id="IPR036047">
    <property type="entry name" value="F-box-like_dom_sf"/>
</dbReference>
<evidence type="ECO:0000256" key="8">
    <source>
        <dbReference type="ARBA" id="ARBA00022786"/>
    </source>
</evidence>
<dbReference type="OMA" id="NISWCEF"/>
<dbReference type="FunFam" id="3.80.10.10:FF:000105">
    <property type="entry name" value="S-phase kinase-associated protein 2"/>
    <property type="match status" value="1"/>
</dbReference>
<evidence type="ECO:0000313" key="18">
    <source>
        <dbReference type="Proteomes" id="UP000007110"/>
    </source>
</evidence>
<dbReference type="EnsemblMetazoa" id="XM_030996847">
    <property type="protein sequence ID" value="XP_030852707"/>
    <property type="gene ID" value="LOC574970"/>
</dbReference>
<keyword evidence="8" id="KW-0833">Ubl conjugation pathway</keyword>
<dbReference type="CTD" id="6502"/>
<evidence type="ECO:0000256" key="14">
    <source>
        <dbReference type="ARBA" id="ARBA00077776"/>
    </source>
</evidence>
<dbReference type="Gene3D" id="3.80.10.10">
    <property type="entry name" value="Ribonuclease Inhibitor"/>
    <property type="match status" value="1"/>
</dbReference>
<protein>
    <recommendedName>
        <fullName evidence="13">S-phase kinase-associated protein 2</fullName>
    </recommendedName>
    <alternativeName>
        <fullName evidence="15">Cyclin-A/CDK2-associated protein p45</fullName>
    </alternativeName>
    <alternativeName>
        <fullName evidence="14">F-box protein Skp2</fullName>
    </alternativeName>
</protein>
<evidence type="ECO:0000256" key="5">
    <source>
        <dbReference type="ARBA" id="ARBA00022553"/>
    </source>
</evidence>
<dbReference type="SMART" id="SM00256">
    <property type="entry name" value="FBOX"/>
    <property type="match status" value="1"/>
</dbReference>
<evidence type="ECO:0000256" key="3">
    <source>
        <dbReference type="ARBA" id="ARBA00004906"/>
    </source>
</evidence>
<evidence type="ECO:0000256" key="6">
    <source>
        <dbReference type="ARBA" id="ARBA00022614"/>
    </source>
</evidence>
<sequence length="482" mass="53850">MRLPRLQLHAATVASQSTPMSSALVVMDDITMNDPGHDRAGVIWDFDPNMTHEIYEDLGVMDLDTVDSKQCTQKQKNKSLQSQKTDPVVIKPVIEHTTPSPNAVRASAQNHLHNGQNCSCVRRIFKNKGQSGTDPFLFLSDEVILSVFRWLPKKSLTHSAKVCRRWRRLSYDEELWKRVDLSSRNFLPGVLGLILERGIIHAKLSRCTINGPVFDADLDDSAMEEDEPGDLDSSRLHPAPSNSLQLQSLDLSACINDDPANIQAILAQCHSLTRLSLESCQLDGDTLLTLAEHSTALEVLDLAMCHLTKPEALTTLIRSAPGLQSLNISWLNLSAENLKEVISVLPTQLKHLNLGGYREKLQNQDVVTLVSRCHDLKQLDLSDSTSLTYEAISAVVQNLPCLEHISLSRCYDIPFYAFVSLIDISFLKGLDVFGVMQPREQERLKVQMPKISFNSYPFSAIARPTFSAKQPHHIWGVKCEVI</sequence>
<dbReference type="SMART" id="SM00367">
    <property type="entry name" value="LRR_CC"/>
    <property type="match status" value="4"/>
</dbReference>
<keyword evidence="10" id="KW-0007">Acetylation</keyword>
<keyword evidence="18" id="KW-1185">Reference proteome</keyword>
<dbReference type="InterPro" id="IPR001810">
    <property type="entry name" value="F-box_dom"/>
</dbReference>
<feature type="domain" description="F-box" evidence="16">
    <location>
        <begin position="133"/>
        <end position="179"/>
    </location>
</feature>
<dbReference type="GO" id="GO:0140767">
    <property type="term" value="F:enzyme-substrate adaptor activity"/>
    <property type="evidence" value="ECO:0007669"/>
    <property type="project" value="UniProtKB-ARBA"/>
</dbReference>
<dbReference type="Proteomes" id="UP000007110">
    <property type="component" value="Unassembled WGS sequence"/>
</dbReference>
<reference evidence="18" key="1">
    <citation type="submission" date="2015-02" db="EMBL/GenBank/DDBJ databases">
        <title>Genome sequencing for Strongylocentrotus purpuratus.</title>
        <authorList>
            <person name="Murali S."/>
            <person name="Liu Y."/>
            <person name="Vee V."/>
            <person name="English A."/>
            <person name="Wang M."/>
            <person name="Skinner E."/>
            <person name="Han Y."/>
            <person name="Muzny D.M."/>
            <person name="Worley K.C."/>
            <person name="Gibbs R.A."/>
        </authorList>
    </citation>
    <scope>NUCLEOTIDE SEQUENCE</scope>
</reference>
<evidence type="ECO:0000313" key="17">
    <source>
        <dbReference type="EnsemblMetazoa" id="XP_030852707"/>
    </source>
</evidence>
<accession>A0A7M7PKT9</accession>
<evidence type="ECO:0000256" key="11">
    <source>
        <dbReference type="ARBA" id="ARBA00023242"/>
    </source>
</evidence>
<evidence type="ECO:0000256" key="12">
    <source>
        <dbReference type="ARBA" id="ARBA00056227"/>
    </source>
</evidence>
<keyword evidence="7" id="KW-0677">Repeat</keyword>
<dbReference type="PROSITE" id="PS50181">
    <property type="entry name" value="FBOX"/>
    <property type="match status" value="1"/>
</dbReference>
<dbReference type="GO" id="GO:0005634">
    <property type="term" value="C:nucleus"/>
    <property type="evidence" value="ECO:0007669"/>
    <property type="project" value="UniProtKB-SubCell"/>
</dbReference>
<dbReference type="InParanoid" id="A0A7M7PKT9"/>
<comment type="function">
    <text evidence="12">Substrate recognition component of a SCF (SKP1-CUL1-F-box protein) E3 ubiquitin-protein ligase complex which mediates the ubiquitination and subsequent proteasomal degradation of target proteins involved in cell cycle progression, signal transduction and transcription. Specifically recognizes phosphorylated CDKN1B/p27kip and is involved in regulation of G1/S transition. Degradation of CDKN1B/p27kip also requires CKS1. Recognizes target proteins ORC1, CDT1, RBL2, KMT2A/MLL1, CDK9, RAG2, NBN, FOXO1, UBP43, YTHDF2, and probably MYC, TOB1 and TAL1. Degradation of TAL1 also requires STUB1. Recognizes CDKN1A in association with CCNE1 or CCNE2 and CDK2. Promotes ubiquitination and destruction of CDH1 in a CK1-dependent manner, thereby regulating cell migration. Following phosphorylation in response to DNA damage, mediates 'Lys-63'-linked ubiquitination of NBN, promoting ATM recruitment to DNA damage sites and DNA repair via homologous recombination.</text>
</comment>
<dbReference type="GO" id="GO:1905168">
    <property type="term" value="P:positive regulation of double-strand break repair via homologous recombination"/>
    <property type="evidence" value="ECO:0007669"/>
    <property type="project" value="UniProtKB-ARBA"/>
</dbReference>
<evidence type="ECO:0000256" key="1">
    <source>
        <dbReference type="ARBA" id="ARBA00004123"/>
    </source>
</evidence>
<dbReference type="InterPro" id="IPR032675">
    <property type="entry name" value="LRR_dom_sf"/>
</dbReference>
<dbReference type="PANTHER" id="PTHR16134">
    <property type="entry name" value="F-BOX/TPR REPEAT PROTEIN POF3"/>
    <property type="match status" value="1"/>
</dbReference>
<reference evidence="17" key="2">
    <citation type="submission" date="2021-01" db="UniProtKB">
        <authorList>
            <consortium name="EnsemblMetazoa"/>
        </authorList>
    </citation>
    <scope>IDENTIFICATION</scope>
</reference>
<keyword evidence="9" id="KW-0832">Ubl conjugation</keyword>
<keyword evidence="11" id="KW-0539">Nucleus</keyword>
<evidence type="ECO:0000256" key="10">
    <source>
        <dbReference type="ARBA" id="ARBA00022990"/>
    </source>
</evidence>
<proteinExistence type="predicted"/>
<organism evidence="17 18">
    <name type="scientific">Strongylocentrotus purpuratus</name>
    <name type="common">Purple sea urchin</name>
    <dbReference type="NCBI Taxonomy" id="7668"/>
    <lineage>
        <taxon>Eukaryota</taxon>
        <taxon>Metazoa</taxon>
        <taxon>Echinodermata</taxon>
        <taxon>Eleutherozoa</taxon>
        <taxon>Echinozoa</taxon>
        <taxon>Echinoidea</taxon>
        <taxon>Euechinoidea</taxon>
        <taxon>Echinacea</taxon>
        <taxon>Camarodonta</taxon>
        <taxon>Echinidea</taxon>
        <taxon>Strongylocentrotidae</taxon>
        <taxon>Strongylocentrotus</taxon>
    </lineage>
</organism>
<dbReference type="SUPFAM" id="SSF81383">
    <property type="entry name" value="F-box domain"/>
    <property type="match status" value="1"/>
</dbReference>
<dbReference type="GO" id="GO:0019005">
    <property type="term" value="C:SCF ubiquitin ligase complex"/>
    <property type="evidence" value="ECO:0000318"/>
    <property type="project" value="GO_Central"/>
</dbReference>
<dbReference type="SUPFAM" id="SSF52047">
    <property type="entry name" value="RNI-like"/>
    <property type="match status" value="1"/>
</dbReference>
<dbReference type="AlphaFoldDB" id="A0A7M7PKT9"/>
<evidence type="ECO:0000256" key="2">
    <source>
        <dbReference type="ARBA" id="ARBA00004496"/>
    </source>
</evidence>
<dbReference type="GO" id="GO:0031146">
    <property type="term" value="P:SCF-dependent proteasomal ubiquitin-dependent protein catabolic process"/>
    <property type="evidence" value="ECO:0000318"/>
    <property type="project" value="GO_Central"/>
</dbReference>
<evidence type="ECO:0000259" key="16">
    <source>
        <dbReference type="PROSITE" id="PS50181"/>
    </source>
</evidence>